<dbReference type="AlphaFoldDB" id="A0AAU6PAD8"/>
<keyword evidence="3" id="KW-1185">Reference proteome</keyword>
<evidence type="ECO:0000313" key="3">
    <source>
        <dbReference type="Proteomes" id="UP001368318"/>
    </source>
</evidence>
<dbReference type="Proteomes" id="UP001368318">
    <property type="component" value="Chromosome"/>
</dbReference>
<protein>
    <recommendedName>
        <fullName evidence="4">Co-chaperone DjlA N-terminal domain-containing protein</fullName>
    </recommendedName>
</protein>
<evidence type="ECO:0000313" key="1">
    <source>
        <dbReference type="EMBL" id="WXA03489.1"/>
    </source>
</evidence>
<accession>A0AAU6PAD8</accession>
<evidence type="ECO:0008006" key="4">
    <source>
        <dbReference type="Google" id="ProtNLM"/>
    </source>
</evidence>
<evidence type="ECO:0000313" key="2">
    <source>
        <dbReference type="EMBL" id="WXA14089.1"/>
    </source>
</evidence>
<proteinExistence type="predicted"/>
<name>A0AAU6PAD8_9FLAO</name>
<dbReference type="RefSeq" id="WP_338733432.1">
    <property type="nucleotide sequence ID" value="NZ_CP136924.1"/>
</dbReference>
<dbReference type="EMBL" id="CP136924">
    <property type="protein sequence ID" value="WXA03489.1"/>
    <property type="molecule type" value="Genomic_DNA"/>
</dbReference>
<sequence length="138" mass="16026">MKAEKTMSLRFYQNLGKLFYAVAAVDKTVREQEINELKKLVKKEWLSVDDLEDEFGTDAAYQIAIVFDWLINNEHQNSTTYYNDFIAYKQEQEHLFTKKVKQLIFKTAQAIAESFSGKNKSELMLLAKLSIDLNITTS</sequence>
<organism evidence="2">
    <name type="scientific">Mangrovimonas cancribranchiae</name>
    <dbReference type="NCBI Taxonomy" id="3080055"/>
    <lineage>
        <taxon>Bacteria</taxon>
        <taxon>Pseudomonadati</taxon>
        <taxon>Bacteroidota</taxon>
        <taxon>Flavobacteriia</taxon>
        <taxon>Flavobacteriales</taxon>
        <taxon>Flavobacteriaceae</taxon>
        <taxon>Mangrovimonas</taxon>
    </lineage>
</organism>
<gene>
    <name evidence="2" type="ORF">R3L15_04255</name>
    <name evidence="1" type="ORF">R3L16_03145</name>
</gene>
<dbReference type="SUPFAM" id="SSF158682">
    <property type="entry name" value="TerB-like"/>
    <property type="match status" value="1"/>
</dbReference>
<dbReference type="KEGG" id="mcaa:R3L15_04255"/>
<reference evidence="2 3" key="1">
    <citation type="submission" date="2023-10" db="EMBL/GenBank/DDBJ databases">
        <title>Culture-based analysis of two novel bacteria associated with mangrove crab gills.</title>
        <authorList>
            <person name="Yang X."/>
            <person name="Garuglieri E."/>
            <person name="Van Goethem M.W."/>
            <person name="Fusi M."/>
            <person name="Marasco R."/>
            <person name="Daffonchio D.G."/>
        </authorList>
    </citation>
    <scope>NUCLEOTIDE SEQUENCE</scope>
    <source>
        <strain evidence="2">UG2-1</strain>
        <strain evidence="1">UG2-2</strain>
        <strain evidence="3">UG2_2</strain>
    </source>
</reference>
<dbReference type="InterPro" id="IPR029024">
    <property type="entry name" value="TerB-like"/>
</dbReference>
<dbReference type="EMBL" id="CP136925">
    <property type="protein sequence ID" value="WXA14089.1"/>
    <property type="molecule type" value="Genomic_DNA"/>
</dbReference>